<evidence type="ECO:0000256" key="5">
    <source>
        <dbReference type="ARBA" id="ARBA00022777"/>
    </source>
</evidence>
<organism evidence="14 15">
    <name type="scientific">Taphrina deformans (strain PYCC 5710 / ATCC 11124 / CBS 356.35 / IMI 108563 / JCM 9778 / NBRC 8474)</name>
    <name type="common">Peach leaf curl fungus</name>
    <name type="synonym">Lalaria deformans</name>
    <dbReference type="NCBI Taxonomy" id="1097556"/>
    <lineage>
        <taxon>Eukaryota</taxon>
        <taxon>Fungi</taxon>
        <taxon>Dikarya</taxon>
        <taxon>Ascomycota</taxon>
        <taxon>Taphrinomycotina</taxon>
        <taxon>Taphrinomycetes</taxon>
        <taxon>Taphrinales</taxon>
        <taxon>Taphrinaceae</taxon>
        <taxon>Taphrina</taxon>
    </lineage>
</organism>
<evidence type="ECO:0000256" key="11">
    <source>
        <dbReference type="RuleBase" id="RU000304"/>
    </source>
</evidence>
<dbReference type="Gene3D" id="3.30.200.20">
    <property type="entry name" value="Phosphorylase Kinase, domain 1"/>
    <property type="match status" value="1"/>
</dbReference>
<keyword evidence="15" id="KW-1185">Reference proteome</keyword>
<dbReference type="SMART" id="SM00220">
    <property type="entry name" value="S_TKc"/>
    <property type="match status" value="1"/>
</dbReference>
<feature type="domain" description="Protein kinase" evidence="13">
    <location>
        <begin position="135"/>
        <end position="418"/>
    </location>
</feature>
<dbReference type="Proteomes" id="UP000013776">
    <property type="component" value="Unassembled WGS sequence"/>
</dbReference>
<evidence type="ECO:0000313" key="14">
    <source>
        <dbReference type="EMBL" id="CCG84770.1"/>
    </source>
</evidence>
<dbReference type="PROSITE" id="PS00108">
    <property type="entry name" value="PROTEIN_KINASE_ST"/>
    <property type="match status" value="1"/>
</dbReference>
<dbReference type="GO" id="GO:0008353">
    <property type="term" value="F:RNA polymerase II CTD heptapeptide repeat kinase activity"/>
    <property type="evidence" value="ECO:0007669"/>
    <property type="project" value="UniProtKB-EC"/>
</dbReference>
<keyword evidence="4 10" id="KW-0547">Nucleotide-binding</keyword>
<reference evidence="14 15" key="1">
    <citation type="journal article" date="2013" name="MBio">
        <title>Genome sequencing of the plant pathogen Taphrina deformans, the causal agent of peach leaf curl.</title>
        <authorList>
            <person name="Cisse O.H."/>
            <person name="Almeida J.M.G.C.F."/>
            <person name="Fonseca A."/>
            <person name="Kumar A.A."/>
            <person name="Salojaervi J."/>
            <person name="Overmyer K."/>
            <person name="Hauser P.M."/>
            <person name="Pagni M."/>
        </authorList>
    </citation>
    <scope>NUCLEOTIDE SEQUENCE [LARGE SCALE GENOMIC DNA]</scope>
    <source>
        <strain evidence="15">PYCC 5710 / ATCC 11124 / CBS 356.35 / IMI 108563 / JCM 9778 / NBRC 8474</strain>
    </source>
</reference>
<dbReference type="FunFam" id="1.10.510.10:FF:000415">
    <property type="entry name" value="CMGC/CDK/CRK7 protein kinase, variant"/>
    <property type="match status" value="1"/>
</dbReference>
<evidence type="ECO:0000256" key="1">
    <source>
        <dbReference type="ARBA" id="ARBA00006485"/>
    </source>
</evidence>
<feature type="region of interest" description="Disordered" evidence="12">
    <location>
        <begin position="440"/>
        <end position="479"/>
    </location>
</feature>
<evidence type="ECO:0000256" key="8">
    <source>
        <dbReference type="ARBA" id="ARBA00048367"/>
    </source>
</evidence>
<evidence type="ECO:0000259" key="13">
    <source>
        <dbReference type="PROSITE" id="PS50011"/>
    </source>
</evidence>
<dbReference type="FunFam" id="3.30.200.20:FF:000375">
    <property type="entry name" value="Cell division related protein kinase 2"/>
    <property type="match status" value="1"/>
</dbReference>
<dbReference type="PROSITE" id="PS50011">
    <property type="entry name" value="PROTEIN_KINASE_DOM"/>
    <property type="match status" value="1"/>
</dbReference>
<feature type="binding site" evidence="10">
    <location>
        <position position="164"/>
    </location>
    <ligand>
        <name>ATP</name>
        <dbReference type="ChEBI" id="CHEBI:30616"/>
    </ligand>
</feature>
<protein>
    <recommendedName>
        <fullName evidence="13">Protein kinase domain-containing protein</fullName>
    </recommendedName>
</protein>
<dbReference type="GO" id="GO:0008024">
    <property type="term" value="C:cyclin/CDK positive transcription elongation factor complex"/>
    <property type="evidence" value="ECO:0007669"/>
    <property type="project" value="TreeGrafter"/>
</dbReference>
<dbReference type="Gene3D" id="1.10.510.10">
    <property type="entry name" value="Transferase(Phosphotransferase) domain 1"/>
    <property type="match status" value="1"/>
</dbReference>
<comment type="caution">
    <text evidence="14">The sequence shown here is derived from an EMBL/GenBank/DDBJ whole genome shotgun (WGS) entry which is preliminary data.</text>
</comment>
<evidence type="ECO:0000256" key="7">
    <source>
        <dbReference type="ARBA" id="ARBA00047811"/>
    </source>
</evidence>
<gene>
    <name evidence="14" type="ORF">TAPDE_005288</name>
</gene>
<dbReference type="AlphaFoldDB" id="R4XG90"/>
<evidence type="ECO:0000313" key="15">
    <source>
        <dbReference type="Proteomes" id="UP000013776"/>
    </source>
</evidence>
<dbReference type="GO" id="GO:0005524">
    <property type="term" value="F:ATP binding"/>
    <property type="evidence" value="ECO:0007669"/>
    <property type="project" value="UniProtKB-UniRule"/>
</dbReference>
<name>R4XG90_TAPDE</name>
<dbReference type="SUPFAM" id="SSF56112">
    <property type="entry name" value="Protein kinase-like (PK-like)"/>
    <property type="match status" value="1"/>
</dbReference>
<dbReference type="STRING" id="1097556.R4XG90"/>
<feature type="compositionally biased region" description="Basic and acidic residues" evidence="12">
    <location>
        <begin position="440"/>
        <end position="461"/>
    </location>
</feature>
<evidence type="ECO:0000256" key="9">
    <source>
        <dbReference type="ARBA" id="ARBA00049280"/>
    </source>
</evidence>
<proteinExistence type="inferred from homology"/>
<dbReference type="InterPro" id="IPR017441">
    <property type="entry name" value="Protein_kinase_ATP_BS"/>
</dbReference>
<evidence type="ECO:0000256" key="12">
    <source>
        <dbReference type="SAM" id="MobiDB-lite"/>
    </source>
</evidence>
<dbReference type="InterPro" id="IPR011009">
    <property type="entry name" value="Kinase-like_dom_sf"/>
</dbReference>
<evidence type="ECO:0000256" key="3">
    <source>
        <dbReference type="ARBA" id="ARBA00022679"/>
    </source>
</evidence>
<dbReference type="Pfam" id="PF00069">
    <property type="entry name" value="Pkinase"/>
    <property type="match status" value="1"/>
</dbReference>
<comment type="catalytic activity">
    <reaction evidence="9">
        <text>[DNA-directed RNA polymerase] + ATP = phospho-[DNA-directed RNA polymerase] + ADP + H(+)</text>
        <dbReference type="Rhea" id="RHEA:10216"/>
        <dbReference type="Rhea" id="RHEA-COMP:11321"/>
        <dbReference type="Rhea" id="RHEA-COMP:11322"/>
        <dbReference type="ChEBI" id="CHEBI:15378"/>
        <dbReference type="ChEBI" id="CHEBI:30616"/>
        <dbReference type="ChEBI" id="CHEBI:43176"/>
        <dbReference type="ChEBI" id="CHEBI:68546"/>
        <dbReference type="ChEBI" id="CHEBI:456216"/>
        <dbReference type="EC" id="2.7.11.23"/>
    </reaction>
</comment>
<dbReference type="GO" id="GO:0030332">
    <property type="term" value="F:cyclin binding"/>
    <property type="evidence" value="ECO:0007669"/>
    <property type="project" value="TreeGrafter"/>
</dbReference>
<dbReference type="VEuPathDB" id="FungiDB:TAPDE_005288"/>
<feature type="compositionally biased region" description="Basic and acidic residues" evidence="12">
    <location>
        <begin position="30"/>
        <end position="69"/>
    </location>
</feature>
<dbReference type="PANTHER" id="PTHR24056">
    <property type="entry name" value="CELL DIVISION PROTEIN KINASE"/>
    <property type="match status" value="1"/>
</dbReference>
<keyword evidence="3" id="KW-0808">Transferase</keyword>
<dbReference type="OrthoDB" id="204883at2759"/>
<comment type="similarity">
    <text evidence="1">Belongs to the protein kinase superfamily. CMGC Ser/Thr protein kinase family. CDC2/CDKX subfamily.</text>
</comment>
<keyword evidence="6 10" id="KW-0067">ATP-binding</keyword>
<dbReference type="InterPro" id="IPR008271">
    <property type="entry name" value="Ser/Thr_kinase_AS"/>
</dbReference>
<sequence length="479" mass="54929">MNQLRRESGQDDYPSYVREEKSRSKSPLGWRKDNHGPRRSDVDEQFERPRVVERQGSKRGPSIERENSPTKRKRTQQAQLQFRTPESIPTPVSDKLKEQAASRHKGTASKPSKESTTSDEVAAIHQHNDYAPSIYERIGQVGEGTYGKVYKARHRGTGEFVALKRIRLEQERDGFPITSMREIKLLQRLKHPSIVKLLEMMIEKSSVYMVFEYMDHDLTGILANPNITFEASHIKDLAGQLFDGLAHLHHRGVLHRDIKGSNILLNNAGELKLADFGLARFYQKSRRNADYTNRVITLWFRPPELLLGATAYDAAVDIWSAGCIFIELFTKATIFPGRDEIHQLETIYRVMGTPTAESWPGITQLPWYELIKFEHFSPKFESMLPMLSPAATLLSLDILQLDPSRRPHAQAVLDHPYFTTEEPRAVRRTLVDIAESHEWDTKQRRREDRAKKSREEREGAAEGKAAVVHTNDMVEQDAV</sequence>
<keyword evidence="5" id="KW-0418">Kinase</keyword>
<feature type="region of interest" description="Disordered" evidence="12">
    <location>
        <begin position="1"/>
        <end position="120"/>
    </location>
</feature>
<evidence type="ECO:0000256" key="6">
    <source>
        <dbReference type="ARBA" id="ARBA00022840"/>
    </source>
</evidence>
<dbReference type="CDD" id="cd07840">
    <property type="entry name" value="STKc_CDK9_like"/>
    <property type="match status" value="1"/>
</dbReference>
<dbReference type="PROSITE" id="PS00107">
    <property type="entry name" value="PROTEIN_KINASE_ATP"/>
    <property type="match status" value="1"/>
</dbReference>
<comment type="catalytic activity">
    <reaction evidence="7">
        <text>L-threonyl-[protein] + ATP = O-phospho-L-threonyl-[protein] + ADP + H(+)</text>
        <dbReference type="Rhea" id="RHEA:46608"/>
        <dbReference type="Rhea" id="RHEA-COMP:11060"/>
        <dbReference type="Rhea" id="RHEA-COMP:11605"/>
        <dbReference type="ChEBI" id="CHEBI:15378"/>
        <dbReference type="ChEBI" id="CHEBI:30013"/>
        <dbReference type="ChEBI" id="CHEBI:30616"/>
        <dbReference type="ChEBI" id="CHEBI:61977"/>
        <dbReference type="ChEBI" id="CHEBI:456216"/>
        <dbReference type="EC" id="2.7.11.22"/>
    </reaction>
</comment>
<accession>R4XG90</accession>
<evidence type="ECO:0000256" key="4">
    <source>
        <dbReference type="ARBA" id="ARBA00022741"/>
    </source>
</evidence>
<dbReference type="PANTHER" id="PTHR24056:SF546">
    <property type="entry name" value="CYCLIN-DEPENDENT KINASE 12"/>
    <property type="match status" value="1"/>
</dbReference>
<dbReference type="GO" id="GO:0004693">
    <property type="term" value="F:cyclin-dependent protein serine/threonine kinase activity"/>
    <property type="evidence" value="ECO:0007669"/>
    <property type="project" value="UniProtKB-EC"/>
</dbReference>
<keyword evidence="2 11" id="KW-0723">Serine/threonine-protein kinase</keyword>
<comment type="catalytic activity">
    <reaction evidence="8">
        <text>L-seryl-[protein] + ATP = O-phospho-L-seryl-[protein] + ADP + H(+)</text>
        <dbReference type="Rhea" id="RHEA:17989"/>
        <dbReference type="Rhea" id="RHEA-COMP:9863"/>
        <dbReference type="Rhea" id="RHEA-COMP:11604"/>
        <dbReference type="ChEBI" id="CHEBI:15378"/>
        <dbReference type="ChEBI" id="CHEBI:29999"/>
        <dbReference type="ChEBI" id="CHEBI:30616"/>
        <dbReference type="ChEBI" id="CHEBI:83421"/>
        <dbReference type="ChEBI" id="CHEBI:456216"/>
        <dbReference type="EC" id="2.7.11.22"/>
    </reaction>
</comment>
<dbReference type="EMBL" id="CAHR02000303">
    <property type="protein sequence ID" value="CCG84770.1"/>
    <property type="molecule type" value="Genomic_DNA"/>
</dbReference>
<evidence type="ECO:0000256" key="2">
    <source>
        <dbReference type="ARBA" id="ARBA00022527"/>
    </source>
</evidence>
<evidence type="ECO:0000256" key="10">
    <source>
        <dbReference type="PROSITE-ProRule" id="PRU10141"/>
    </source>
</evidence>
<dbReference type="eggNOG" id="KOG0600">
    <property type="taxonomic scope" value="Eukaryota"/>
</dbReference>
<dbReference type="GO" id="GO:0032968">
    <property type="term" value="P:positive regulation of transcription elongation by RNA polymerase II"/>
    <property type="evidence" value="ECO:0007669"/>
    <property type="project" value="TreeGrafter"/>
</dbReference>
<dbReference type="InterPro" id="IPR050108">
    <property type="entry name" value="CDK"/>
</dbReference>
<dbReference type="InterPro" id="IPR000719">
    <property type="entry name" value="Prot_kinase_dom"/>
</dbReference>